<organism evidence="2 3">
    <name type="scientific">Fusarium albosuccineum</name>
    <dbReference type="NCBI Taxonomy" id="1237068"/>
    <lineage>
        <taxon>Eukaryota</taxon>
        <taxon>Fungi</taxon>
        <taxon>Dikarya</taxon>
        <taxon>Ascomycota</taxon>
        <taxon>Pezizomycotina</taxon>
        <taxon>Sordariomycetes</taxon>
        <taxon>Hypocreomycetidae</taxon>
        <taxon>Hypocreales</taxon>
        <taxon>Nectriaceae</taxon>
        <taxon>Fusarium</taxon>
        <taxon>Fusarium decemcellulare species complex</taxon>
    </lineage>
</organism>
<sequence>MGHSDSKLPAPQLSPESAQRGLPTTIQAAYKKSWKEVVIYLREPDKEPTFCLSLPGGWYDKAILHDGPEPKHPVLATSTGEGKWRNDFAVTLPAMPGTDMEPSREILRYKVGRREIYWFAIKVGQDQHIERFEWRHSHGAEVKSVGESKRGWKLVRLGGGTQDPSEDTTQGPDRADGLTSDGKEIVAVWADSGDWKSMSKIGTLNLRGSGATGELGTTWALMALMSRMCIWQKEMQVATTTTVASA</sequence>
<gene>
    <name evidence="2" type="ORF">FALBO_1100</name>
</gene>
<dbReference type="Proteomes" id="UP000554235">
    <property type="component" value="Unassembled WGS sequence"/>
</dbReference>
<evidence type="ECO:0000256" key="1">
    <source>
        <dbReference type="SAM" id="MobiDB-lite"/>
    </source>
</evidence>
<feature type="region of interest" description="Disordered" evidence="1">
    <location>
        <begin position="1"/>
        <end position="21"/>
    </location>
</feature>
<comment type="caution">
    <text evidence="2">The sequence shown here is derived from an EMBL/GenBank/DDBJ whole genome shotgun (WGS) entry which is preliminary data.</text>
</comment>
<dbReference type="EMBL" id="JAADYS010000139">
    <property type="protein sequence ID" value="KAF4471995.1"/>
    <property type="molecule type" value="Genomic_DNA"/>
</dbReference>
<protein>
    <submittedName>
        <fullName evidence="2">Uncharacterized protein</fullName>
    </submittedName>
</protein>
<name>A0A8H4LPM6_9HYPO</name>
<reference evidence="2 3" key="1">
    <citation type="submission" date="2020-01" db="EMBL/GenBank/DDBJ databases">
        <title>Identification and distribution of gene clusters putatively required for synthesis of sphingolipid metabolism inhibitors in phylogenetically diverse species of the filamentous fungus Fusarium.</title>
        <authorList>
            <person name="Kim H.-S."/>
            <person name="Busman M."/>
            <person name="Brown D.W."/>
            <person name="Divon H."/>
            <person name="Uhlig S."/>
            <person name="Proctor R.H."/>
        </authorList>
    </citation>
    <scope>NUCLEOTIDE SEQUENCE [LARGE SCALE GENOMIC DNA]</scope>
    <source>
        <strain evidence="2 3">NRRL 20459</strain>
    </source>
</reference>
<evidence type="ECO:0000313" key="3">
    <source>
        <dbReference type="Proteomes" id="UP000554235"/>
    </source>
</evidence>
<proteinExistence type="predicted"/>
<dbReference type="OrthoDB" id="3431997at2759"/>
<evidence type="ECO:0000313" key="2">
    <source>
        <dbReference type="EMBL" id="KAF4471995.1"/>
    </source>
</evidence>
<feature type="region of interest" description="Disordered" evidence="1">
    <location>
        <begin position="157"/>
        <end position="179"/>
    </location>
</feature>
<accession>A0A8H4LPM6</accession>
<dbReference type="AlphaFoldDB" id="A0A8H4LPM6"/>
<keyword evidence="3" id="KW-1185">Reference proteome</keyword>